<feature type="compositionally biased region" description="Basic and acidic residues" evidence="8">
    <location>
        <begin position="40"/>
        <end position="49"/>
    </location>
</feature>
<feature type="domain" description="Ig-like" evidence="9">
    <location>
        <begin position="297"/>
        <end position="392"/>
    </location>
</feature>
<proteinExistence type="inferred from homology"/>
<dbReference type="PROSITE" id="PS50835">
    <property type="entry name" value="IG_LIKE"/>
    <property type="match status" value="1"/>
</dbReference>
<dbReference type="EMBL" id="AF139909">
    <property type="protein sequence ID" value="AAD31876.1"/>
    <property type="molecule type" value="Genomic_DNA"/>
</dbReference>
<reference evidence="10" key="1">
    <citation type="journal article" date="1999" name="J. Virol. Methods">
        <title>Improved detection of five closely related ruminant alphaherpesviruses by specific amplification of viral genomic sequences.</title>
        <authorList>
            <person name="Ros C."/>
            <person name="Riquelme M.E."/>
            <person name="Forslund K.O."/>
            <person name="Belak S."/>
        </authorList>
    </citation>
    <scope>NUCLEOTIDE SEQUENCE</scope>
    <source>
        <strain evidence="10">Salla 82</strain>
    </source>
</reference>
<sequence length="404" mass="43016">MAPARQAATPRGARHGPPGASLAARARVCLGAPAGRRHGARPDARHADDAPADDAGGGGGGGRRPLRAQRHARAAQRRVGPVAARHPGARHHAREAGRRGGGREAGDVNAARQAGPDSAPDTTREKRDGEAEDGRRATSTPPGKPGRTPRPSRGPPRERKWMLCEHEVMSAAYAEPLHVHCGVVDGGGNNTRLELWFQRVGRLRAAGGDEEEGVRNPFPRAAPALLLVLENGTVAHRNADLAAAYVFPPAPADPRHLPLTVRALTAATEGVYTWRRAANGTGKSQRKTVTLTTHREPAVSVEPRPALEGAGYAALCRAADYYPPRSTRLRWFRDGRPVEPRRAREAFAANATSGLFSRTSLLELEGAPGARAPSLRCEVAWAPRDGAERRLSAAATPAVYRPPE</sequence>
<dbReference type="GO" id="GO:0016020">
    <property type="term" value="C:membrane"/>
    <property type="evidence" value="ECO:0007669"/>
    <property type="project" value="UniProtKB-SubCell"/>
</dbReference>
<evidence type="ECO:0000256" key="8">
    <source>
        <dbReference type="SAM" id="MobiDB-lite"/>
    </source>
</evidence>
<organism evidence="10">
    <name type="scientific">Rangiferine herpesvirus 1</name>
    <dbReference type="NCBI Taxonomy" id="79892"/>
    <lineage>
        <taxon>Viruses</taxon>
        <taxon>Duplodnaviria</taxon>
        <taxon>Heunggongvirae</taxon>
        <taxon>Peploviricota</taxon>
        <taxon>Herviviricetes</taxon>
        <taxon>Herpesvirales</taxon>
        <taxon>Orthoherpesviridae</taxon>
        <taxon>Alphaherpesvirinae</taxon>
    </lineage>
</organism>
<keyword evidence="6" id="KW-0472">Membrane</keyword>
<dbReference type="InterPro" id="IPR007110">
    <property type="entry name" value="Ig-like_dom"/>
</dbReference>
<comment type="similarity">
    <text evidence="2">Belongs to the herpesviridae glycoprotein C family.</text>
</comment>
<evidence type="ECO:0000256" key="7">
    <source>
        <dbReference type="ARBA" id="ARBA00023180"/>
    </source>
</evidence>
<evidence type="ECO:0000259" key="9">
    <source>
        <dbReference type="PROSITE" id="PS50835"/>
    </source>
</evidence>
<protein>
    <submittedName>
        <fullName evidence="10">Glycoprotein C</fullName>
    </submittedName>
</protein>
<evidence type="ECO:0000256" key="4">
    <source>
        <dbReference type="ARBA" id="ARBA00022692"/>
    </source>
</evidence>
<keyword evidence="7" id="KW-0325">Glycoprotein</keyword>
<feature type="compositionally biased region" description="Basic residues" evidence="8">
    <location>
        <begin position="64"/>
        <end position="76"/>
    </location>
</feature>
<evidence type="ECO:0000256" key="5">
    <source>
        <dbReference type="ARBA" id="ARBA00022989"/>
    </source>
</evidence>
<dbReference type="SUPFAM" id="SSF48726">
    <property type="entry name" value="Immunoglobulin"/>
    <property type="match status" value="1"/>
</dbReference>
<dbReference type="InterPro" id="IPR036179">
    <property type="entry name" value="Ig-like_dom_sf"/>
</dbReference>
<dbReference type="InterPro" id="IPR013783">
    <property type="entry name" value="Ig-like_fold"/>
</dbReference>
<dbReference type="PRINTS" id="PR00668">
    <property type="entry name" value="GLYCPROTEINC"/>
</dbReference>
<evidence type="ECO:0000256" key="2">
    <source>
        <dbReference type="ARBA" id="ARBA00005284"/>
    </source>
</evidence>
<feature type="non-terminal residue" evidence="10">
    <location>
        <position position="404"/>
    </location>
</feature>
<dbReference type="InterPro" id="IPR001038">
    <property type="entry name" value="GA_GC"/>
</dbReference>
<feature type="compositionally biased region" description="Basic and acidic residues" evidence="8">
    <location>
        <begin position="122"/>
        <end position="136"/>
    </location>
</feature>
<evidence type="ECO:0000256" key="1">
    <source>
        <dbReference type="ARBA" id="ARBA00004167"/>
    </source>
</evidence>
<comment type="subcellular location">
    <subcellularLocation>
        <location evidence="1">Membrane</location>
        <topology evidence="1">Single-pass membrane protein</topology>
    </subcellularLocation>
</comment>
<evidence type="ECO:0000256" key="3">
    <source>
        <dbReference type="ARBA" id="ARBA00022581"/>
    </source>
</evidence>
<feature type="compositionally biased region" description="Basic and acidic residues" evidence="8">
    <location>
        <begin position="94"/>
        <end position="106"/>
    </location>
</feature>
<evidence type="ECO:0000256" key="6">
    <source>
        <dbReference type="ARBA" id="ARBA00023136"/>
    </source>
</evidence>
<keyword evidence="3" id="KW-0945">Host-virus interaction</keyword>
<feature type="region of interest" description="Disordered" evidence="8">
    <location>
        <begin position="1"/>
        <end position="158"/>
    </location>
</feature>
<evidence type="ECO:0000313" key="10">
    <source>
        <dbReference type="EMBL" id="AAD31876.1"/>
    </source>
</evidence>
<feature type="compositionally biased region" description="Low complexity" evidence="8">
    <location>
        <begin position="138"/>
        <end position="151"/>
    </location>
</feature>
<keyword evidence="4" id="KW-0812">Transmembrane</keyword>
<accession>Q9WI22</accession>
<dbReference type="Gene3D" id="2.60.40.10">
    <property type="entry name" value="Immunoglobulins"/>
    <property type="match status" value="1"/>
</dbReference>
<name>Q9WI22_9ALPH</name>
<keyword evidence="5" id="KW-1133">Transmembrane helix</keyword>